<organism evidence="2 3">
    <name type="scientific">Chlorobium limicola (strain DSM 245 / NBRC 103803 / 6330)</name>
    <dbReference type="NCBI Taxonomy" id="290315"/>
    <lineage>
        <taxon>Bacteria</taxon>
        <taxon>Pseudomonadati</taxon>
        <taxon>Chlorobiota</taxon>
        <taxon>Chlorobiia</taxon>
        <taxon>Chlorobiales</taxon>
        <taxon>Chlorobiaceae</taxon>
        <taxon>Chlorobium/Pelodictyon group</taxon>
        <taxon>Chlorobium</taxon>
    </lineage>
</organism>
<sequence length="159" mass="18187">MEVCRRLACTFITIHNIETMNSNALSACFCTSGVDACREFYQRHFAAEVIFDCGWYVNLRFGKDGPTLQFMQPRQGMVAFCGKGVVLNWSVDDVDAEHERLIRYGLDVIMPLEDHPWGDRGFSVADPVGNTLYIYSDREPSEEFRQYYKNCEAGPPDYA</sequence>
<dbReference type="Proteomes" id="UP000008841">
    <property type="component" value="Chromosome"/>
</dbReference>
<name>B3EE70_CHLL2</name>
<dbReference type="GO" id="GO:0051213">
    <property type="term" value="F:dioxygenase activity"/>
    <property type="evidence" value="ECO:0007669"/>
    <property type="project" value="UniProtKB-KW"/>
</dbReference>
<proteinExistence type="predicted"/>
<dbReference type="AlphaFoldDB" id="B3EE70"/>
<gene>
    <name evidence="2" type="ordered locus">Clim_0098</name>
</gene>
<evidence type="ECO:0000313" key="3">
    <source>
        <dbReference type="Proteomes" id="UP000008841"/>
    </source>
</evidence>
<dbReference type="InterPro" id="IPR004360">
    <property type="entry name" value="Glyas_Fos-R_dOase_dom"/>
</dbReference>
<feature type="domain" description="VOC" evidence="1">
    <location>
        <begin position="23"/>
        <end position="137"/>
    </location>
</feature>
<evidence type="ECO:0000259" key="1">
    <source>
        <dbReference type="PROSITE" id="PS51819"/>
    </source>
</evidence>
<keyword evidence="2" id="KW-0560">Oxidoreductase</keyword>
<dbReference type="STRING" id="290315.Clim_0098"/>
<dbReference type="SUPFAM" id="SSF54593">
    <property type="entry name" value="Glyoxalase/Bleomycin resistance protein/Dihydroxybiphenyl dioxygenase"/>
    <property type="match status" value="1"/>
</dbReference>
<dbReference type="PROSITE" id="PS51819">
    <property type="entry name" value="VOC"/>
    <property type="match status" value="1"/>
</dbReference>
<protein>
    <submittedName>
        <fullName evidence="2">Glyoxalase/bleomycin resistance protein/dioxygenase</fullName>
    </submittedName>
</protein>
<dbReference type="Pfam" id="PF00903">
    <property type="entry name" value="Glyoxalase"/>
    <property type="match status" value="1"/>
</dbReference>
<dbReference type="eggNOG" id="COG0346">
    <property type="taxonomic scope" value="Bacteria"/>
</dbReference>
<dbReference type="Gene3D" id="3.30.720.110">
    <property type="match status" value="1"/>
</dbReference>
<dbReference type="InterPro" id="IPR037523">
    <property type="entry name" value="VOC_core"/>
</dbReference>
<dbReference type="InterPro" id="IPR029068">
    <property type="entry name" value="Glyas_Bleomycin-R_OHBP_Dase"/>
</dbReference>
<dbReference type="Gene3D" id="3.30.720.120">
    <property type="match status" value="1"/>
</dbReference>
<dbReference type="KEGG" id="cli:Clim_0098"/>
<dbReference type="EMBL" id="CP001097">
    <property type="protein sequence ID" value="ACD89204.1"/>
    <property type="molecule type" value="Genomic_DNA"/>
</dbReference>
<accession>B3EE70</accession>
<keyword evidence="2" id="KW-0223">Dioxygenase</keyword>
<evidence type="ECO:0000313" key="2">
    <source>
        <dbReference type="EMBL" id="ACD89204.1"/>
    </source>
</evidence>
<dbReference type="HOGENOM" id="CLU_046006_13_0_10"/>
<reference evidence="2 3" key="1">
    <citation type="submission" date="2008-05" db="EMBL/GenBank/DDBJ databases">
        <title>Complete sequence of Chlorobium limicola DSM 245.</title>
        <authorList>
            <consortium name="US DOE Joint Genome Institute"/>
            <person name="Lucas S."/>
            <person name="Copeland A."/>
            <person name="Lapidus A."/>
            <person name="Glavina del Rio T."/>
            <person name="Dalin E."/>
            <person name="Tice H."/>
            <person name="Bruce D."/>
            <person name="Goodwin L."/>
            <person name="Pitluck S."/>
            <person name="Schmutz J."/>
            <person name="Larimer F."/>
            <person name="Land M."/>
            <person name="Hauser L."/>
            <person name="Kyrpides N."/>
            <person name="Ovchinnikova G."/>
            <person name="Zhao F."/>
            <person name="Li T."/>
            <person name="Liu Z."/>
            <person name="Overmann J."/>
            <person name="Bryant D.A."/>
            <person name="Richardson P."/>
        </authorList>
    </citation>
    <scope>NUCLEOTIDE SEQUENCE [LARGE SCALE GENOMIC DNA]</scope>
    <source>
        <strain evidence="3">DSM 245 / NBRC 103803 / 6330</strain>
    </source>
</reference>